<name>A0AC60QES2_IXOPE</name>
<reference evidence="1 2" key="1">
    <citation type="journal article" date="2020" name="Cell">
        <title>Large-Scale Comparative Analyses of Tick Genomes Elucidate Their Genetic Diversity and Vector Capacities.</title>
        <authorList>
            <consortium name="Tick Genome and Microbiome Consortium (TIGMIC)"/>
            <person name="Jia N."/>
            <person name="Wang J."/>
            <person name="Shi W."/>
            <person name="Du L."/>
            <person name="Sun Y."/>
            <person name="Zhan W."/>
            <person name="Jiang J.F."/>
            <person name="Wang Q."/>
            <person name="Zhang B."/>
            <person name="Ji P."/>
            <person name="Bell-Sakyi L."/>
            <person name="Cui X.M."/>
            <person name="Yuan T.T."/>
            <person name="Jiang B.G."/>
            <person name="Yang W.F."/>
            <person name="Lam T.T."/>
            <person name="Chang Q.C."/>
            <person name="Ding S.J."/>
            <person name="Wang X.J."/>
            <person name="Zhu J.G."/>
            <person name="Ruan X.D."/>
            <person name="Zhao L."/>
            <person name="Wei J.T."/>
            <person name="Ye R.Z."/>
            <person name="Que T.C."/>
            <person name="Du C.H."/>
            <person name="Zhou Y.H."/>
            <person name="Cheng J.X."/>
            <person name="Dai P.F."/>
            <person name="Guo W.B."/>
            <person name="Han X.H."/>
            <person name="Huang E.J."/>
            <person name="Li L.F."/>
            <person name="Wei W."/>
            <person name="Gao Y.C."/>
            <person name="Liu J.Z."/>
            <person name="Shao H.Z."/>
            <person name="Wang X."/>
            <person name="Wang C.C."/>
            <person name="Yang T.C."/>
            <person name="Huo Q.B."/>
            <person name="Li W."/>
            <person name="Chen H.Y."/>
            <person name="Chen S.E."/>
            <person name="Zhou L.G."/>
            <person name="Ni X.B."/>
            <person name="Tian J.H."/>
            <person name="Sheng Y."/>
            <person name="Liu T."/>
            <person name="Pan Y.S."/>
            <person name="Xia L.Y."/>
            <person name="Li J."/>
            <person name="Zhao F."/>
            <person name="Cao W.C."/>
        </authorList>
    </citation>
    <scope>NUCLEOTIDE SEQUENCE [LARGE SCALE GENOMIC DNA]</scope>
    <source>
        <strain evidence="1">Iper-2018</strain>
    </source>
</reference>
<dbReference type="Proteomes" id="UP000805193">
    <property type="component" value="Unassembled WGS sequence"/>
</dbReference>
<protein>
    <submittedName>
        <fullName evidence="1">Uncharacterized protein</fullName>
    </submittedName>
</protein>
<gene>
    <name evidence="1" type="ORF">HPB47_020959</name>
</gene>
<comment type="caution">
    <text evidence="1">The sequence shown here is derived from an EMBL/GenBank/DDBJ whole genome shotgun (WGS) entry which is preliminary data.</text>
</comment>
<keyword evidence="2" id="KW-1185">Reference proteome</keyword>
<proteinExistence type="predicted"/>
<accession>A0AC60QES2</accession>
<organism evidence="1 2">
    <name type="scientific">Ixodes persulcatus</name>
    <name type="common">Taiga tick</name>
    <dbReference type="NCBI Taxonomy" id="34615"/>
    <lineage>
        <taxon>Eukaryota</taxon>
        <taxon>Metazoa</taxon>
        <taxon>Ecdysozoa</taxon>
        <taxon>Arthropoda</taxon>
        <taxon>Chelicerata</taxon>
        <taxon>Arachnida</taxon>
        <taxon>Acari</taxon>
        <taxon>Parasitiformes</taxon>
        <taxon>Ixodida</taxon>
        <taxon>Ixodoidea</taxon>
        <taxon>Ixodidae</taxon>
        <taxon>Ixodinae</taxon>
        <taxon>Ixodes</taxon>
    </lineage>
</organism>
<sequence length="303" mass="33648">MASLLGGLARAATSLLVGSVEAVQLQCLRFRSMRASRRIRGYPRPLVKGVVRPEPMKYGFIPILPEDGVYTTEKLPIRKLAGRHPETGRVVVRTIGGGMKRWYRWVDYKRQAPASGAPLEERVYQVRYDPCRTARIALVASGDSKRWLVATEGTKPGDIIKTSGDIPRIPVRPRDGDAHPLGALPVSTLVHHVEKYPGDGGKLCRAAGASAQLLRKVDGRVILQLPSKRQVSLSELCMAVVGQVSNANRMETFYPIGSPNRLRRLGKRPQSGFWHRKDGYCGRKVRPPPPIKVYPLQRPTLLQ</sequence>
<evidence type="ECO:0000313" key="2">
    <source>
        <dbReference type="Proteomes" id="UP000805193"/>
    </source>
</evidence>
<dbReference type="EMBL" id="JABSTQ010009161">
    <property type="protein sequence ID" value="KAG0432314.1"/>
    <property type="molecule type" value="Genomic_DNA"/>
</dbReference>
<evidence type="ECO:0000313" key="1">
    <source>
        <dbReference type="EMBL" id="KAG0432314.1"/>
    </source>
</evidence>